<reference evidence="6" key="1">
    <citation type="submission" date="2019-01" db="EMBL/GenBank/DDBJ databases">
        <title>Draft genomes of a novel of Sporanaerobacter strains.</title>
        <authorList>
            <person name="Ma S."/>
        </authorList>
    </citation>
    <scope>NUCLEOTIDE SEQUENCE [LARGE SCALE GENOMIC DNA]</scope>
    <source>
        <strain evidence="6">NJN-17</strain>
    </source>
</reference>
<evidence type="ECO:0000259" key="2">
    <source>
        <dbReference type="Pfam" id="PF26011"/>
    </source>
</evidence>
<evidence type="ECO:0000313" key="6">
    <source>
        <dbReference type="Proteomes" id="UP000287969"/>
    </source>
</evidence>
<keyword evidence="6" id="KW-1185">Reference proteome</keyword>
<dbReference type="RefSeq" id="WP_128752405.1">
    <property type="nucleotide sequence ID" value="NZ_CP035282.1"/>
</dbReference>
<dbReference type="Pfam" id="PF26011">
    <property type="entry name" value="Beta-barrel_RND_rel"/>
    <property type="match status" value="1"/>
</dbReference>
<dbReference type="InterPro" id="IPR058729">
    <property type="entry name" value="Beta-barrel_RND-rel"/>
</dbReference>
<accession>A0A410QCE7</accession>
<keyword evidence="1" id="KW-0175">Coiled coil</keyword>
<dbReference type="AlphaFoldDB" id="A0A410QCE7"/>
<evidence type="ECO:0000259" key="3">
    <source>
        <dbReference type="Pfam" id="PF26012"/>
    </source>
</evidence>
<evidence type="ECO:0000313" key="5">
    <source>
        <dbReference type="EMBL" id="QAT61534.1"/>
    </source>
</evidence>
<proteinExistence type="predicted"/>
<feature type="domain" description="RND related alpha-helical hairpin" evidence="3">
    <location>
        <begin position="102"/>
        <end position="203"/>
    </location>
</feature>
<feature type="domain" description="RND related barrel-sandwich hybrid" evidence="4">
    <location>
        <begin position="65"/>
        <end position="265"/>
    </location>
</feature>
<dbReference type="OrthoDB" id="1834786at2"/>
<evidence type="ECO:0008006" key="7">
    <source>
        <dbReference type="Google" id="ProtNLM"/>
    </source>
</evidence>
<organism evidence="5 6">
    <name type="scientific">Acidilutibacter cellobiosedens</name>
    <dbReference type="NCBI Taxonomy" id="2507161"/>
    <lineage>
        <taxon>Bacteria</taxon>
        <taxon>Bacillati</taxon>
        <taxon>Bacillota</taxon>
        <taxon>Tissierellia</taxon>
        <taxon>Tissierellales</taxon>
        <taxon>Acidilutibacteraceae</taxon>
        <taxon>Acidilutibacter</taxon>
    </lineage>
</organism>
<sequence length="430" mass="49152">MSKEERDRKRKNKKRLRLILIFFILAYLIFRTVPTFYATTFKTTLAEEGELEDVVKAEGVVIKKEDVYKSEGNGKISTYYKEGDRAGAGKKIASISLTDDKSALEEELKEINVKIENLKKADKEGKSLKTDKKEVKENLSETIELLQDKISKEDFEDVSLVKENIYLNMGKNTDVSGENTLLKQSLDNLNKRKAELIKEISDNTINYFSKESGIVSFDSDGLEDIYSAENLDNYTLDKFERVNLKEKKIKNNDKVETGDFIFKIIYNFEWYIGCIVDDSKKIESLETGNTVEITANDGKDRIKGKVEKIEKKDGKALLILKFNSFFQDFYNKRYIDINIVKAKYEGIKVPLKSICDVDGLKGIYIKDISGIIRFRPVIILGHNDEYAIIQEGDGNNYIKLKDGDETRKTVGLFDEIIINGDSVKEGQIVD</sequence>
<dbReference type="Pfam" id="PF26012">
    <property type="entry name" value="HH_RND_rel"/>
    <property type="match status" value="1"/>
</dbReference>
<dbReference type="Pfam" id="PF26018">
    <property type="entry name" value="BSH_RND_rel"/>
    <property type="match status" value="1"/>
</dbReference>
<dbReference type="EMBL" id="CP035282">
    <property type="protein sequence ID" value="QAT61534.1"/>
    <property type="molecule type" value="Genomic_DNA"/>
</dbReference>
<gene>
    <name evidence="5" type="ORF">EQM13_08050</name>
</gene>
<feature type="domain" description="RND related beta-barrel" evidence="2">
    <location>
        <begin position="270"/>
        <end position="342"/>
    </location>
</feature>
<dbReference type="Proteomes" id="UP000287969">
    <property type="component" value="Chromosome"/>
</dbReference>
<feature type="coiled-coil region" evidence="1">
    <location>
        <begin position="101"/>
        <end position="206"/>
    </location>
</feature>
<name>A0A410QCE7_9FIRM</name>
<dbReference type="KEGG" id="spoa:EQM13_08050"/>
<dbReference type="InterPro" id="IPR058728">
    <property type="entry name" value="HH_RND-rel"/>
</dbReference>
<dbReference type="InterPro" id="IPR058709">
    <property type="entry name" value="BSH_RND-rel"/>
</dbReference>
<protein>
    <recommendedName>
        <fullName evidence="7">Membrane fusion protein</fullName>
    </recommendedName>
</protein>
<evidence type="ECO:0000259" key="4">
    <source>
        <dbReference type="Pfam" id="PF26018"/>
    </source>
</evidence>
<evidence type="ECO:0000256" key="1">
    <source>
        <dbReference type="SAM" id="Coils"/>
    </source>
</evidence>